<dbReference type="Pfam" id="PF03662">
    <property type="entry name" value="Glyco_hydro_79n"/>
    <property type="match status" value="1"/>
</dbReference>
<dbReference type="Proteomes" id="UP001633002">
    <property type="component" value="Unassembled WGS sequence"/>
</dbReference>
<dbReference type="Gene3D" id="3.20.20.80">
    <property type="entry name" value="Glycosidases"/>
    <property type="match status" value="1"/>
</dbReference>
<gene>
    <name evidence="1" type="ORF">R1sor_004978</name>
</gene>
<keyword evidence="2" id="KW-1185">Reference proteome</keyword>
<sequence>MLYMAVRNLCPKYKLSVLGIQVMLRGNELLGGSAISGKIVPPELYASDAKKLRNIIDKLYRDRTLKPFLVAPDMYYELNTPELPEFLNASGEGVIDATTRHIYNLGPGAIFLPNLQFLALGRYFLELDIFIFPYTSVLPIVSSEH</sequence>
<name>A0ABD3HL64_9MARC</name>
<organism evidence="1 2">
    <name type="scientific">Riccia sorocarpa</name>
    <dbReference type="NCBI Taxonomy" id="122646"/>
    <lineage>
        <taxon>Eukaryota</taxon>
        <taxon>Viridiplantae</taxon>
        <taxon>Streptophyta</taxon>
        <taxon>Embryophyta</taxon>
        <taxon>Marchantiophyta</taxon>
        <taxon>Marchantiopsida</taxon>
        <taxon>Marchantiidae</taxon>
        <taxon>Marchantiales</taxon>
        <taxon>Ricciaceae</taxon>
        <taxon>Riccia</taxon>
    </lineage>
</organism>
<protein>
    <submittedName>
        <fullName evidence="1">Uncharacterized protein</fullName>
    </submittedName>
</protein>
<dbReference type="PANTHER" id="PTHR14363">
    <property type="entry name" value="HEPARANASE-RELATED"/>
    <property type="match status" value="1"/>
</dbReference>
<dbReference type="EMBL" id="JBJQOH010000003">
    <property type="protein sequence ID" value="KAL3691327.1"/>
    <property type="molecule type" value="Genomic_DNA"/>
</dbReference>
<dbReference type="InterPro" id="IPR005199">
    <property type="entry name" value="Glyco_hydro_79"/>
</dbReference>
<evidence type="ECO:0000313" key="2">
    <source>
        <dbReference type="Proteomes" id="UP001633002"/>
    </source>
</evidence>
<dbReference type="AlphaFoldDB" id="A0ABD3HL64"/>
<evidence type="ECO:0000313" key="1">
    <source>
        <dbReference type="EMBL" id="KAL3691327.1"/>
    </source>
</evidence>
<comment type="caution">
    <text evidence="1">The sequence shown here is derived from an EMBL/GenBank/DDBJ whole genome shotgun (WGS) entry which is preliminary data.</text>
</comment>
<reference evidence="1 2" key="1">
    <citation type="submission" date="2024-09" db="EMBL/GenBank/DDBJ databases">
        <title>Chromosome-scale assembly of Riccia sorocarpa.</title>
        <authorList>
            <person name="Paukszto L."/>
        </authorList>
    </citation>
    <scope>NUCLEOTIDE SEQUENCE [LARGE SCALE GENOMIC DNA]</scope>
    <source>
        <strain evidence="1">LP-2024</strain>
        <tissue evidence="1">Aerial parts of the thallus</tissue>
    </source>
</reference>
<proteinExistence type="predicted"/>
<accession>A0ABD3HL64</accession>
<dbReference type="PANTHER" id="PTHR14363:SF17">
    <property type="entry name" value="HEPARANASE-LIKE PROTEIN 3"/>
    <property type="match status" value="1"/>
</dbReference>